<evidence type="ECO:0000313" key="1">
    <source>
        <dbReference type="EMBL" id="SGY96582.1"/>
    </source>
</evidence>
<dbReference type="RefSeq" id="WP_075473335.1">
    <property type="nucleotide sequence ID" value="NZ_CAWQZC010000013.1"/>
</dbReference>
<reference evidence="1 2" key="1">
    <citation type="submission" date="2016-11" db="EMBL/GenBank/DDBJ databases">
        <authorList>
            <person name="Klemetsen T."/>
        </authorList>
    </citation>
    <scope>NUCLEOTIDE SEQUENCE [LARGE SCALE GENOMIC DNA]</scope>
    <source>
        <strain evidence="1">MT 2528</strain>
    </source>
</reference>
<organism evidence="1 2">
    <name type="scientific">Moritella viscosa</name>
    <dbReference type="NCBI Taxonomy" id="80854"/>
    <lineage>
        <taxon>Bacteria</taxon>
        <taxon>Pseudomonadati</taxon>
        <taxon>Pseudomonadota</taxon>
        <taxon>Gammaproteobacteria</taxon>
        <taxon>Alteromonadales</taxon>
        <taxon>Moritellaceae</taxon>
        <taxon>Moritella</taxon>
    </lineage>
</organism>
<proteinExistence type="predicted"/>
<dbReference type="GeneID" id="61297777"/>
<comment type="caution">
    <text evidence="1">The sequence shown here is derived from an EMBL/GenBank/DDBJ whole genome shotgun (WGS) entry which is preliminary data.</text>
</comment>
<name>A0ABY1HH09_9GAMM</name>
<dbReference type="EMBL" id="FPLJ01000072">
    <property type="protein sequence ID" value="SGY96582.1"/>
    <property type="molecule type" value="Genomic_DNA"/>
</dbReference>
<protein>
    <submittedName>
        <fullName evidence="1">Uncharacterized protein</fullName>
    </submittedName>
</protein>
<keyword evidence="2" id="KW-1185">Reference proteome</keyword>
<accession>A0ABY1HH09</accession>
<gene>
    <name evidence="1" type="ORF">MT2528_3228</name>
</gene>
<dbReference type="Proteomes" id="UP000182660">
    <property type="component" value="Unassembled WGS sequence"/>
</dbReference>
<sequence length="110" mass="12300">MATCESPVKDLGQPVYLFGCQFPFKQTGKTREYPLWNENVDHRKNKDLKNVRPLPFIPVAVNIASNADSDEKPMLWGTCAEGRLNSLGVGTSRHQDANSHDILRQAAPLH</sequence>
<evidence type="ECO:0000313" key="2">
    <source>
        <dbReference type="Proteomes" id="UP000182660"/>
    </source>
</evidence>